<keyword evidence="2" id="KW-1185">Reference proteome</keyword>
<dbReference type="PANTHER" id="PTHR19288:SF90">
    <property type="entry name" value="OS08G0542600 PROTEIN"/>
    <property type="match status" value="1"/>
</dbReference>
<dbReference type="Gene3D" id="3.40.50.1000">
    <property type="entry name" value="HAD superfamily/HAD-like"/>
    <property type="match status" value="2"/>
</dbReference>
<reference evidence="1 2" key="1">
    <citation type="submission" date="2024-02" db="EMBL/GenBank/DDBJ databases">
        <title>Roseibium algae sp. nov., isolated from marine alga (Grateloupia sp.), showing potential in myo-inositol conversion.</title>
        <authorList>
            <person name="Wang Y."/>
        </authorList>
    </citation>
    <scope>NUCLEOTIDE SEQUENCE [LARGE SCALE GENOMIC DNA]</scope>
    <source>
        <strain evidence="1 2">H3510</strain>
    </source>
</reference>
<comment type="caution">
    <text evidence="1">The sequence shown here is derived from an EMBL/GenBank/DDBJ whole genome shotgun (WGS) entry which is preliminary data.</text>
</comment>
<protein>
    <submittedName>
        <fullName evidence="1">TIGR01459 family HAD-type hydrolase</fullName>
    </submittedName>
</protein>
<dbReference type="InterPro" id="IPR006356">
    <property type="entry name" value="HAD-SF_hydro_IIA_hyp3"/>
</dbReference>
<dbReference type="Pfam" id="PF13242">
    <property type="entry name" value="Hydrolase_like"/>
    <property type="match status" value="1"/>
</dbReference>
<evidence type="ECO:0000313" key="1">
    <source>
        <dbReference type="EMBL" id="MEJ8474227.1"/>
    </source>
</evidence>
<dbReference type="RefSeq" id="WP_340273966.1">
    <property type="nucleotide sequence ID" value="NZ_JBAKIA010000005.1"/>
</dbReference>
<accession>A0ABU8TJA6</accession>
<dbReference type="SUPFAM" id="SSF56784">
    <property type="entry name" value="HAD-like"/>
    <property type="match status" value="1"/>
</dbReference>
<dbReference type="InterPro" id="IPR006357">
    <property type="entry name" value="HAD-SF_hydro_IIA"/>
</dbReference>
<dbReference type="InterPro" id="IPR036412">
    <property type="entry name" value="HAD-like_sf"/>
</dbReference>
<dbReference type="Pfam" id="PF13344">
    <property type="entry name" value="Hydrolase_6"/>
    <property type="match status" value="1"/>
</dbReference>
<name>A0ABU8TJA6_9HYPH</name>
<dbReference type="GO" id="GO:0016787">
    <property type="term" value="F:hydrolase activity"/>
    <property type="evidence" value="ECO:0007669"/>
    <property type="project" value="UniProtKB-KW"/>
</dbReference>
<dbReference type="PANTHER" id="PTHR19288">
    <property type="entry name" value="4-NITROPHENYLPHOSPHATASE-RELATED"/>
    <property type="match status" value="1"/>
</dbReference>
<proteinExistence type="predicted"/>
<dbReference type="NCBIfam" id="TIGR01549">
    <property type="entry name" value="HAD-SF-IA-v1"/>
    <property type="match status" value="1"/>
</dbReference>
<organism evidence="1 2">
    <name type="scientific">Roseibium algae</name>
    <dbReference type="NCBI Taxonomy" id="3123038"/>
    <lineage>
        <taxon>Bacteria</taxon>
        <taxon>Pseudomonadati</taxon>
        <taxon>Pseudomonadota</taxon>
        <taxon>Alphaproteobacteria</taxon>
        <taxon>Hyphomicrobiales</taxon>
        <taxon>Stappiaceae</taxon>
        <taxon>Roseibium</taxon>
    </lineage>
</organism>
<dbReference type="InterPro" id="IPR023214">
    <property type="entry name" value="HAD_sf"/>
</dbReference>
<dbReference type="Proteomes" id="UP001385499">
    <property type="component" value="Unassembled WGS sequence"/>
</dbReference>
<keyword evidence="1" id="KW-0378">Hydrolase</keyword>
<dbReference type="EMBL" id="JBAKIA010000005">
    <property type="protein sequence ID" value="MEJ8474227.1"/>
    <property type="molecule type" value="Genomic_DNA"/>
</dbReference>
<sequence>MRTISNLSDILSNVDALLLDQFGVLHDGHAAFPGAIECVEALHSRGLPLVALSNSGRRAKLNMDRLVRLGFPSAAFKAMVTSGELTRYDLVSRLSDGRLKSGSSILILARGNDTSLLDGLELQVAELGDDVQLVIISGAEPETHSRDDYNRLLSPLARAGVPAICANPDTSIYTGEGSAFGPGVVAEDYIAAGGTIDYFGKPSAAMFEAGLEALGQRDPSRCLMVGDSLHHDILGGRNAGCQSLLITSGVQAGLVEEGVVPDFAMDQLRF</sequence>
<dbReference type="NCBIfam" id="TIGR01460">
    <property type="entry name" value="HAD-SF-IIA"/>
    <property type="match status" value="1"/>
</dbReference>
<dbReference type="InterPro" id="IPR006439">
    <property type="entry name" value="HAD-SF_hydro_IA"/>
</dbReference>
<gene>
    <name evidence="1" type="ORF">V6575_08995</name>
</gene>
<evidence type="ECO:0000313" key="2">
    <source>
        <dbReference type="Proteomes" id="UP001385499"/>
    </source>
</evidence>
<dbReference type="NCBIfam" id="TIGR01459">
    <property type="entry name" value="HAD-SF-IIA-hyp4"/>
    <property type="match status" value="1"/>
</dbReference>